<feature type="region of interest" description="Disordered" evidence="3">
    <location>
        <begin position="121"/>
        <end position="144"/>
    </location>
</feature>
<dbReference type="eggNOG" id="KOG0017">
    <property type="taxonomic scope" value="Eukaryota"/>
</dbReference>
<dbReference type="HOGENOM" id="CLU_255937_0_0_1"/>
<evidence type="ECO:0000313" key="5">
    <source>
        <dbReference type="EMBL" id="ETW77575.1"/>
    </source>
</evidence>
<dbReference type="PANTHER" id="PTHR37984:SF5">
    <property type="entry name" value="PROTEIN NYNRIN-LIKE"/>
    <property type="match status" value="1"/>
</dbReference>
<dbReference type="GO" id="GO:0005634">
    <property type="term" value="C:nucleus"/>
    <property type="evidence" value="ECO:0007669"/>
    <property type="project" value="UniProtKB-ARBA"/>
</dbReference>
<feature type="compositionally biased region" description="Basic and acidic residues" evidence="3">
    <location>
        <begin position="1289"/>
        <end position="1298"/>
    </location>
</feature>
<keyword evidence="2" id="KW-0511">Multifunctional enzyme</keyword>
<dbReference type="Pfam" id="PF00665">
    <property type="entry name" value="rve"/>
    <property type="match status" value="1"/>
</dbReference>
<dbReference type="CDD" id="cd01647">
    <property type="entry name" value="RT_LTR"/>
    <property type="match status" value="1"/>
</dbReference>
<evidence type="ECO:0000256" key="1">
    <source>
        <dbReference type="ARBA" id="ARBA00022884"/>
    </source>
</evidence>
<evidence type="ECO:0000256" key="3">
    <source>
        <dbReference type="SAM" id="MobiDB-lite"/>
    </source>
</evidence>
<dbReference type="RefSeq" id="XP_009551058.1">
    <property type="nucleotide sequence ID" value="XM_009552763.1"/>
</dbReference>
<evidence type="ECO:0000313" key="6">
    <source>
        <dbReference type="Proteomes" id="UP000030671"/>
    </source>
</evidence>
<dbReference type="EMBL" id="KI925463">
    <property type="protein sequence ID" value="ETW77575.1"/>
    <property type="molecule type" value="Genomic_DNA"/>
</dbReference>
<gene>
    <name evidence="5" type="ORF">HETIRDRAFT_454836</name>
</gene>
<feature type="compositionally biased region" description="Acidic residues" evidence="3">
    <location>
        <begin position="1209"/>
        <end position="1249"/>
    </location>
</feature>
<keyword evidence="6" id="KW-1185">Reference proteome</keyword>
<dbReference type="InterPro" id="IPR001584">
    <property type="entry name" value="Integrase_cat-core"/>
</dbReference>
<dbReference type="FunCoup" id="W4JWW0">
    <property type="interactions" value="2"/>
</dbReference>
<dbReference type="Gene3D" id="3.10.10.10">
    <property type="entry name" value="HIV Type 1 Reverse Transcriptase, subunit A, domain 1"/>
    <property type="match status" value="1"/>
</dbReference>
<dbReference type="GO" id="GO:0003723">
    <property type="term" value="F:RNA binding"/>
    <property type="evidence" value="ECO:0007669"/>
    <property type="project" value="UniProtKB-KW"/>
</dbReference>
<dbReference type="InterPro" id="IPR012337">
    <property type="entry name" value="RNaseH-like_sf"/>
</dbReference>
<dbReference type="KEGG" id="hir:HETIRDRAFT_454836"/>
<evidence type="ECO:0000259" key="4">
    <source>
        <dbReference type="PROSITE" id="PS50994"/>
    </source>
</evidence>
<feature type="domain" description="Integrase catalytic" evidence="4">
    <location>
        <begin position="869"/>
        <end position="1041"/>
    </location>
</feature>
<feature type="compositionally biased region" description="Pro residues" evidence="3">
    <location>
        <begin position="1308"/>
        <end position="1317"/>
    </location>
</feature>
<dbReference type="SUPFAM" id="SSF53098">
    <property type="entry name" value="Ribonuclease H-like"/>
    <property type="match status" value="1"/>
</dbReference>
<feature type="compositionally biased region" description="Polar residues" evidence="3">
    <location>
        <begin position="130"/>
        <end position="139"/>
    </location>
</feature>
<dbReference type="GeneID" id="20676558"/>
<dbReference type="Gene3D" id="1.10.340.70">
    <property type="match status" value="1"/>
</dbReference>
<protein>
    <recommendedName>
        <fullName evidence="4">Integrase catalytic domain-containing protein</fullName>
    </recommendedName>
</protein>
<feature type="region of interest" description="Disordered" evidence="3">
    <location>
        <begin position="1188"/>
        <end position="1322"/>
    </location>
</feature>
<dbReference type="PROSITE" id="PS50994">
    <property type="entry name" value="INTEGRASE"/>
    <property type="match status" value="1"/>
</dbReference>
<proteinExistence type="predicted"/>
<dbReference type="InterPro" id="IPR000477">
    <property type="entry name" value="RT_dom"/>
</dbReference>
<dbReference type="Pfam" id="PF17919">
    <property type="entry name" value="RT_RNaseH_2"/>
    <property type="match status" value="1"/>
</dbReference>
<dbReference type="InterPro" id="IPR043128">
    <property type="entry name" value="Rev_trsase/Diguanyl_cyclase"/>
</dbReference>
<dbReference type="InterPro" id="IPR041577">
    <property type="entry name" value="RT_RNaseH_2"/>
</dbReference>
<feature type="region of interest" description="Disordered" evidence="3">
    <location>
        <begin position="1352"/>
        <end position="1376"/>
    </location>
</feature>
<dbReference type="InterPro" id="IPR050951">
    <property type="entry name" value="Retrovirus_Pol_polyprotein"/>
</dbReference>
<dbReference type="GO" id="GO:0003824">
    <property type="term" value="F:catalytic activity"/>
    <property type="evidence" value="ECO:0007669"/>
    <property type="project" value="UniProtKB-KW"/>
</dbReference>
<dbReference type="InterPro" id="IPR036397">
    <property type="entry name" value="RNaseH_sf"/>
</dbReference>
<dbReference type="PANTHER" id="PTHR37984">
    <property type="entry name" value="PROTEIN CBG26694"/>
    <property type="match status" value="1"/>
</dbReference>
<dbReference type="OrthoDB" id="3363652at2759"/>
<organism evidence="5 6">
    <name type="scientific">Heterobasidion irregulare (strain TC 32-1)</name>
    <dbReference type="NCBI Taxonomy" id="747525"/>
    <lineage>
        <taxon>Eukaryota</taxon>
        <taxon>Fungi</taxon>
        <taxon>Dikarya</taxon>
        <taxon>Basidiomycota</taxon>
        <taxon>Agaricomycotina</taxon>
        <taxon>Agaricomycetes</taxon>
        <taxon>Russulales</taxon>
        <taxon>Bondarzewiaceae</taxon>
        <taxon>Heterobasidion</taxon>
        <taxon>Heterobasidion annosum species complex</taxon>
    </lineage>
</organism>
<evidence type="ECO:0000256" key="2">
    <source>
        <dbReference type="ARBA" id="ARBA00023268"/>
    </source>
</evidence>
<dbReference type="InterPro" id="IPR043502">
    <property type="entry name" value="DNA/RNA_pol_sf"/>
</dbReference>
<dbReference type="InParanoid" id="W4JWW0"/>
<dbReference type="SUPFAM" id="SSF56672">
    <property type="entry name" value="DNA/RNA polymerases"/>
    <property type="match status" value="1"/>
</dbReference>
<sequence>MANGSIIPSQGRWEGHVTIGGVDVIARFEVFPSGGSWSVLIGKPLLMALEARHEYANDTIELPSSKGTITLENEITRLDDEAWEKASDTHLTLDIKQRATLRGDDKPPARQVAHAIIPLAPDTSDKHQTTKTQPTNHASPTMHKLAHQDETADLPEIKPHEDPSIYTRHTNAWKTERTNELLRLVKIGEDLTASEHTKVEALILEFADCFAMSVSEVLPVRSATHRLNLPTGTKIPWKVHQQPLFGDKQDYFFSHIDLMLKSGIIAPIAPEDVKFCGNTVLAQKTHTTKGLSQDELKHRVNDECSAHGFPLKYDLPPRDPNPVPTEPPSKQTKWRICQSFKALNDITTVPPMPQGDIRAKQQALAGHRWVTVFDFASGFYACPIAEEDQPYICFYVAGRGYYKYLRMPFGLTGAPSRFASMTATALGDLVGTLCQLFVDDGGVPADNFDDGMADLRTLLQRIRDTGLSLSAAKTEFFMTTAKFAGETIGPNGVGTDPSKISAIVNWETPTTLKGLSGFVHLGNYYRSVCADYGHIARPLTDLIRNASIPTGKGKFAYQRALHDHSLEGLWTPEHQKAFIDIKAALTSAPVLRSPLFDGRTFTVTTDGSKHGFAGILSQHHETTLPNGKTFSLDKFSDTIWGSPIEIETDCQALRDFLLSDSLNIHHARWRDGVLAYEIRTVRHRPGAGNPADGPSRMFDSGFQTEGDGADWSVGQDWEKSSGLVHDLFLTTVDSDVQRLRERFAKEPLFREVIDALQNIDHTSNVQTRRRARHRALGYMIKDGKLWRVGNGRSPRARPCVECVPRSEAVTRAAEVHSQLHFGRDHIKLQLLDTICSPQLDQSITSAIAECAQCKNFGGMHLHSLLEPITRRHPFELLVADYLSLPKGINGFHTVGLYLDTYSQRIWGFKYKTHGTAKTTVSGLTTITTGWTKPNTFMTDGGSHFKNSEVTAFCKERGIKHEVIAAYSAWINGLVEGTNKILLGRLKRLCSPELGEDEYTDVKPEDIPKSWPRYFDQVIEWLNNRILPALHHTPNELALGLIINSPKTPSDATETPPTVGEIERQLAYTEQQRLDGYALTVGHAQKRKAAFDRRVTATAPGEVIFARLDLVQIYKNALDFTMSTASKLLPKWSPPRRVRSRILNSYTLEDLNGNLLPGKFSSQRLRRFTPRIGTKLSLDQITLLQYKQDHPEEENTDDPILPHKTTGNTELDEDDPADEPPDEDDPDRQDDPDSESDNEPEETENEDETPPDTRQTLRSGRILHEQTTRTLHLEGGGTWSSGTPYQGRRVQREGARASERVWPATPAFTPSPPAPPASPEMDKVAEEYGYHKQAWERMIDMTLWTGYPNRSIPTYDVNNLREPPPTTGPRHKRQRLV</sequence>
<name>W4JWW0_HETIT</name>
<dbReference type="Gene3D" id="3.30.70.270">
    <property type="match status" value="2"/>
</dbReference>
<reference evidence="5 6" key="1">
    <citation type="journal article" date="2012" name="New Phytol.">
        <title>Insight into trade-off between wood decay and parasitism from the genome of a fungal forest pathogen.</title>
        <authorList>
            <person name="Olson A."/>
            <person name="Aerts A."/>
            <person name="Asiegbu F."/>
            <person name="Belbahri L."/>
            <person name="Bouzid O."/>
            <person name="Broberg A."/>
            <person name="Canback B."/>
            <person name="Coutinho P.M."/>
            <person name="Cullen D."/>
            <person name="Dalman K."/>
            <person name="Deflorio G."/>
            <person name="van Diepen L.T."/>
            <person name="Dunand C."/>
            <person name="Duplessis S."/>
            <person name="Durling M."/>
            <person name="Gonthier P."/>
            <person name="Grimwood J."/>
            <person name="Fossdal C.G."/>
            <person name="Hansson D."/>
            <person name="Henrissat B."/>
            <person name="Hietala A."/>
            <person name="Himmelstrand K."/>
            <person name="Hoffmeister D."/>
            <person name="Hogberg N."/>
            <person name="James T.Y."/>
            <person name="Karlsson M."/>
            <person name="Kohler A."/>
            <person name="Kues U."/>
            <person name="Lee Y.H."/>
            <person name="Lin Y.C."/>
            <person name="Lind M."/>
            <person name="Lindquist E."/>
            <person name="Lombard V."/>
            <person name="Lucas S."/>
            <person name="Lunden K."/>
            <person name="Morin E."/>
            <person name="Murat C."/>
            <person name="Park J."/>
            <person name="Raffaello T."/>
            <person name="Rouze P."/>
            <person name="Salamov A."/>
            <person name="Schmutz J."/>
            <person name="Solheim H."/>
            <person name="Stahlberg J."/>
            <person name="Velez H."/>
            <person name="de Vries R.P."/>
            <person name="Wiebenga A."/>
            <person name="Woodward S."/>
            <person name="Yakovlev I."/>
            <person name="Garbelotto M."/>
            <person name="Martin F."/>
            <person name="Grigoriev I.V."/>
            <person name="Stenlid J."/>
        </authorList>
    </citation>
    <scope>NUCLEOTIDE SEQUENCE [LARGE SCALE GENOMIC DNA]</scope>
    <source>
        <strain evidence="5 6">TC 32-1</strain>
    </source>
</reference>
<dbReference type="Pfam" id="PF00078">
    <property type="entry name" value="RVT_1"/>
    <property type="match status" value="1"/>
</dbReference>
<dbReference type="GO" id="GO:0015074">
    <property type="term" value="P:DNA integration"/>
    <property type="evidence" value="ECO:0007669"/>
    <property type="project" value="InterPro"/>
</dbReference>
<dbReference type="Proteomes" id="UP000030671">
    <property type="component" value="Unassembled WGS sequence"/>
</dbReference>
<accession>W4JWW0</accession>
<dbReference type="Gene3D" id="3.30.420.10">
    <property type="entry name" value="Ribonuclease H-like superfamily/Ribonuclease H"/>
    <property type="match status" value="1"/>
</dbReference>
<keyword evidence="1" id="KW-0694">RNA-binding</keyword>